<keyword evidence="5" id="KW-0653">Protein transport</keyword>
<feature type="region of interest" description="Disordered" evidence="12">
    <location>
        <begin position="60"/>
        <end position="106"/>
    </location>
</feature>
<evidence type="ECO:0000259" key="13">
    <source>
        <dbReference type="Pfam" id="PF06747"/>
    </source>
</evidence>
<evidence type="ECO:0000256" key="7">
    <source>
        <dbReference type="ARBA" id="ARBA00023010"/>
    </source>
</evidence>
<evidence type="ECO:0000256" key="4">
    <source>
        <dbReference type="ARBA" id="ARBA00022448"/>
    </source>
</evidence>
<dbReference type="PROSITE" id="PS51808">
    <property type="entry name" value="CHCH"/>
    <property type="match status" value="1"/>
</dbReference>
<reference evidence="14" key="1">
    <citation type="submission" date="2023-03" db="EMBL/GenBank/DDBJ databases">
        <title>Mating type loci evolution in Malassezia.</title>
        <authorList>
            <person name="Coelho M.A."/>
        </authorList>
    </citation>
    <scope>NUCLEOTIDE SEQUENCE</scope>
    <source>
        <strain evidence="14">CBS 10434</strain>
    </source>
</reference>
<name>A0AAF0E5M1_9BASI</name>
<dbReference type="GO" id="GO:0005743">
    <property type="term" value="C:mitochondrial inner membrane"/>
    <property type="evidence" value="ECO:0007669"/>
    <property type="project" value="UniProtKB-SubCell"/>
</dbReference>
<dbReference type="GO" id="GO:0045041">
    <property type="term" value="P:protein import into mitochondrial intermembrane space"/>
    <property type="evidence" value="ECO:0007669"/>
    <property type="project" value="InterPro"/>
</dbReference>
<comment type="cofactor">
    <cofactor evidence="1">
        <name>Cu(2+)</name>
        <dbReference type="ChEBI" id="CHEBI:29036"/>
    </cofactor>
</comment>
<dbReference type="EMBL" id="CP119909">
    <property type="protein sequence ID" value="WFD19125.1"/>
    <property type="molecule type" value="Genomic_DNA"/>
</dbReference>
<evidence type="ECO:0000256" key="1">
    <source>
        <dbReference type="ARBA" id="ARBA00001973"/>
    </source>
</evidence>
<organism evidence="14 15">
    <name type="scientific">Malassezia caprae</name>
    <dbReference type="NCBI Taxonomy" id="1381934"/>
    <lineage>
        <taxon>Eukaryota</taxon>
        <taxon>Fungi</taxon>
        <taxon>Dikarya</taxon>
        <taxon>Basidiomycota</taxon>
        <taxon>Ustilaginomycotina</taxon>
        <taxon>Malasseziomycetes</taxon>
        <taxon>Malasseziales</taxon>
        <taxon>Malasseziaceae</taxon>
        <taxon>Malassezia</taxon>
    </lineage>
</organism>
<feature type="domain" description="CHCH" evidence="13">
    <location>
        <begin position="127"/>
        <end position="163"/>
    </location>
</feature>
<evidence type="ECO:0000313" key="14">
    <source>
        <dbReference type="EMBL" id="WFD19125.1"/>
    </source>
</evidence>
<dbReference type="Gene3D" id="1.10.287.2900">
    <property type="match status" value="1"/>
</dbReference>
<dbReference type="InterPro" id="IPR039289">
    <property type="entry name" value="CHCHD4"/>
</dbReference>
<sequence>MFRTAMPLFSTVRPVARRATQATRASRSLALPVGLTVAAVAVATAPPAVQLQPAYERPSIEERLRPRPTLVINRPAAPKEEVESDNDESVPADADATEEEAQSAYDERTGEINWYCPCLGGMADGPCGEEFKAAFSCFVFSEADPKGIDCVDKFKLMQDCFRRHPEVYADEIAADEAAEAEVAAEHARAPASESSD</sequence>
<keyword evidence="15" id="KW-1185">Reference proteome</keyword>
<dbReference type="GO" id="GO:0015035">
    <property type="term" value="F:protein-disulfide reductase activity"/>
    <property type="evidence" value="ECO:0007669"/>
    <property type="project" value="InterPro"/>
</dbReference>
<gene>
    <name evidence="14" type="primary">MIA40</name>
    <name evidence="14" type="ORF">MCAP1_001347</name>
</gene>
<comment type="subcellular location">
    <subcellularLocation>
        <location evidence="2">Mitochondrion inner membrane</location>
        <topology evidence="2">Single-pass type II membrane protein</topology>
        <orientation evidence="2">Intermembrane side</orientation>
    </subcellularLocation>
</comment>
<evidence type="ECO:0000256" key="12">
    <source>
        <dbReference type="SAM" id="MobiDB-lite"/>
    </source>
</evidence>
<feature type="compositionally biased region" description="Acidic residues" evidence="12">
    <location>
        <begin position="82"/>
        <end position="101"/>
    </location>
</feature>
<evidence type="ECO:0000256" key="9">
    <source>
        <dbReference type="ARBA" id="ARBA00023157"/>
    </source>
</evidence>
<dbReference type="AlphaFoldDB" id="A0AAF0E5M1"/>
<keyword evidence="9" id="KW-1015">Disulfide bond</keyword>
<evidence type="ECO:0000256" key="8">
    <source>
        <dbReference type="ARBA" id="ARBA00023128"/>
    </source>
</evidence>
<dbReference type="GO" id="GO:0005758">
    <property type="term" value="C:mitochondrial intermembrane space"/>
    <property type="evidence" value="ECO:0007669"/>
    <property type="project" value="TreeGrafter"/>
</dbReference>
<proteinExistence type="predicted"/>
<dbReference type="PANTHER" id="PTHR21622">
    <property type="entry name" value="COILED-COIL-HELIX-COILED-COIL-HELIX DOMAIN CONTAINING 4"/>
    <property type="match status" value="1"/>
</dbReference>
<keyword evidence="10" id="KW-0676">Redox-active center</keyword>
<protein>
    <recommendedName>
        <fullName evidence="3">Mitochondrial intermembrane space import and assembly protein 40</fullName>
    </recommendedName>
    <alternativeName>
        <fullName evidence="11">Mitochondrial import inner membrane translocase TIM40</fullName>
    </alternativeName>
</protein>
<evidence type="ECO:0000256" key="2">
    <source>
        <dbReference type="ARBA" id="ARBA00004164"/>
    </source>
</evidence>
<evidence type="ECO:0000256" key="6">
    <source>
        <dbReference type="ARBA" id="ARBA00023002"/>
    </source>
</evidence>
<evidence type="ECO:0000313" key="15">
    <source>
        <dbReference type="Proteomes" id="UP001220961"/>
    </source>
</evidence>
<evidence type="ECO:0000256" key="3">
    <source>
        <dbReference type="ARBA" id="ARBA00013714"/>
    </source>
</evidence>
<keyword evidence="6" id="KW-0560">Oxidoreductase</keyword>
<evidence type="ECO:0000256" key="11">
    <source>
        <dbReference type="ARBA" id="ARBA00033150"/>
    </source>
</evidence>
<keyword evidence="8" id="KW-0496">Mitochondrion</keyword>
<dbReference type="Proteomes" id="UP001220961">
    <property type="component" value="Chromosome 2"/>
</dbReference>
<keyword evidence="4" id="KW-0813">Transport</keyword>
<keyword evidence="7" id="KW-0811">Translocation</keyword>
<dbReference type="Pfam" id="PF06747">
    <property type="entry name" value="CHCH"/>
    <property type="match status" value="1"/>
</dbReference>
<dbReference type="PANTHER" id="PTHR21622:SF0">
    <property type="entry name" value="COILED-COIL-HELIX-COILED-COIL-HELIX DOMAIN CONTAINING 4"/>
    <property type="match status" value="1"/>
</dbReference>
<dbReference type="InterPro" id="IPR010625">
    <property type="entry name" value="CHCH"/>
</dbReference>
<evidence type="ECO:0000256" key="5">
    <source>
        <dbReference type="ARBA" id="ARBA00022927"/>
    </source>
</evidence>
<evidence type="ECO:0000256" key="10">
    <source>
        <dbReference type="ARBA" id="ARBA00023284"/>
    </source>
</evidence>
<accession>A0AAF0E5M1</accession>